<dbReference type="EMBL" id="KV417543">
    <property type="protein sequence ID" value="KZP21941.1"/>
    <property type="molecule type" value="Genomic_DNA"/>
</dbReference>
<evidence type="ECO:0000313" key="2">
    <source>
        <dbReference type="EMBL" id="KZP21941.1"/>
    </source>
</evidence>
<sequence length="119" mass="13336">MATRTMTPSFNSTRTADNPFGDEYDLDDSNGNKDNVPANVTTRAMFQSTFDTTHAICHRVRWLSQEGAQDGRHCKMLLFRWAAFHFAFTFVSHLSAPPSHLAADRRVFLSHVFGPGSAD</sequence>
<gene>
    <name evidence="2" type="ORF">FIBSPDRAFT_495169</name>
</gene>
<feature type="region of interest" description="Disordered" evidence="1">
    <location>
        <begin position="1"/>
        <end position="37"/>
    </location>
</feature>
<organism evidence="2 3">
    <name type="scientific">Athelia psychrophila</name>
    <dbReference type="NCBI Taxonomy" id="1759441"/>
    <lineage>
        <taxon>Eukaryota</taxon>
        <taxon>Fungi</taxon>
        <taxon>Dikarya</taxon>
        <taxon>Basidiomycota</taxon>
        <taxon>Agaricomycotina</taxon>
        <taxon>Agaricomycetes</taxon>
        <taxon>Agaricomycetidae</taxon>
        <taxon>Atheliales</taxon>
        <taxon>Atheliaceae</taxon>
        <taxon>Athelia</taxon>
    </lineage>
</organism>
<proteinExistence type="predicted"/>
<name>A0A166KIK3_9AGAM</name>
<keyword evidence="3" id="KW-1185">Reference proteome</keyword>
<reference evidence="2 3" key="1">
    <citation type="journal article" date="2016" name="Mol. Biol. Evol.">
        <title>Comparative Genomics of Early-Diverging Mushroom-Forming Fungi Provides Insights into the Origins of Lignocellulose Decay Capabilities.</title>
        <authorList>
            <person name="Nagy L.G."/>
            <person name="Riley R."/>
            <person name="Tritt A."/>
            <person name="Adam C."/>
            <person name="Daum C."/>
            <person name="Floudas D."/>
            <person name="Sun H."/>
            <person name="Yadav J.S."/>
            <person name="Pangilinan J."/>
            <person name="Larsson K.H."/>
            <person name="Matsuura K."/>
            <person name="Barry K."/>
            <person name="Labutti K."/>
            <person name="Kuo R."/>
            <person name="Ohm R.A."/>
            <person name="Bhattacharya S.S."/>
            <person name="Shirouzu T."/>
            <person name="Yoshinaga Y."/>
            <person name="Martin F.M."/>
            <person name="Grigoriev I.V."/>
            <person name="Hibbett D.S."/>
        </authorList>
    </citation>
    <scope>NUCLEOTIDE SEQUENCE [LARGE SCALE GENOMIC DNA]</scope>
    <source>
        <strain evidence="2 3">CBS 109695</strain>
    </source>
</reference>
<evidence type="ECO:0000256" key="1">
    <source>
        <dbReference type="SAM" id="MobiDB-lite"/>
    </source>
</evidence>
<evidence type="ECO:0000313" key="3">
    <source>
        <dbReference type="Proteomes" id="UP000076532"/>
    </source>
</evidence>
<dbReference type="AlphaFoldDB" id="A0A166KIK3"/>
<dbReference type="Proteomes" id="UP000076532">
    <property type="component" value="Unassembled WGS sequence"/>
</dbReference>
<dbReference type="STRING" id="436010.A0A166KIK3"/>
<protein>
    <submittedName>
        <fullName evidence="2">Uncharacterized protein</fullName>
    </submittedName>
</protein>
<feature type="compositionally biased region" description="Polar residues" evidence="1">
    <location>
        <begin position="1"/>
        <end position="16"/>
    </location>
</feature>
<accession>A0A166KIK3</accession>